<dbReference type="InterPro" id="IPR026906">
    <property type="entry name" value="LRR_5"/>
</dbReference>
<comment type="caution">
    <text evidence="3">The sequence shown here is derived from an EMBL/GenBank/DDBJ whole genome shotgun (WGS) entry which is preliminary data.</text>
</comment>
<organism evidence="3 4">
    <name type="scientific">Candidatus Borkfalkia excrementigallinarum</name>
    <dbReference type="NCBI Taxonomy" id="2838506"/>
    <lineage>
        <taxon>Bacteria</taxon>
        <taxon>Bacillati</taxon>
        <taxon>Bacillota</taxon>
        <taxon>Clostridia</taxon>
        <taxon>Christensenellales</taxon>
        <taxon>Christensenellaceae</taxon>
        <taxon>Candidatus Borkfalkia</taxon>
    </lineage>
</organism>
<dbReference type="Gene3D" id="2.60.40.4270">
    <property type="entry name" value="Listeria-Bacteroides repeat domain"/>
    <property type="match status" value="1"/>
</dbReference>
<dbReference type="NCBIfam" id="TIGR02543">
    <property type="entry name" value="List_Bact_rpt"/>
    <property type="match status" value="1"/>
</dbReference>
<proteinExistence type="predicted"/>
<reference evidence="3" key="1">
    <citation type="journal article" date="2021" name="PeerJ">
        <title>Extensive microbial diversity within the chicken gut microbiome revealed by metagenomics and culture.</title>
        <authorList>
            <person name="Gilroy R."/>
            <person name="Ravi A."/>
            <person name="Getino M."/>
            <person name="Pursley I."/>
            <person name="Horton D.L."/>
            <person name="Alikhan N.F."/>
            <person name="Baker D."/>
            <person name="Gharbi K."/>
            <person name="Hall N."/>
            <person name="Watson M."/>
            <person name="Adriaenssens E.M."/>
            <person name="Foster-Nyarko E."/>
            <person name="Jarju S."/>
            <person name="Secka A."/>
            <person name="Antonio M."/>
            <person name="Oren A."/>
            <person name="Chaudhuri R.R."/>
            <person name="La Ragione R."/>
            <person name="Hildebrand F."/>
            <person name="Pallen M.J."/>
        </authorList>
    </citation>
    <scope>NUCLEOTIDE SEQUENCE</scope>
    <source>
        <strain evidence="3">1345</strain>
    </source>
</reference>
<dbReference type="Gene3D" id="3.80.10.10">
    <property type="entry name" value="Ribonuclease Inhibitor"/>
    <property type="match status" value="2"/>
</dbReference>
<evidence type="ECO:0000313" key="3">
    <source>
        <dbReference type="EMBL" id="HIY96486.1"/>
    </source>
</evidence>
<evidence type="ECO:0000256" key="2">
    <source>
        <dbReference type="SAM" id="SignalP"/>
    </source>
</evidence>
<keyword evidence="2" id="KW-0732">Signal</keyword>
<gene>
    <name evidence="3" type="ORF">H9729_02245</name>
</gene>
<accession>A0A9D1ZU52</accession>
<dbReference type="EMBL" id="DXCQ01000024">
    <property type="protein sequence ID" value="HIY96486.1"/>
    <property type="molecule type" value="Genomic_DNA"/>
</dbReference>
<evidence type="ECO:0000256" key="1">
    <source>
        <dbReference type="ARBA" id="ARBA00004196"/>
    </source>
</evidence>
<dbReference type="PANTHER" id="PTHR45661">
    <property type="entry name" value="SURFACE ANTIGEN"/>
    <property type="match status" value="1"/>
</dbReference>
<name>A0A9D1ZU52_9FIRM</name>
<dbReference type="InterPro" id="IPR053139">
    <property type="entry name" value="Surface_bspA-like"/>
</dbReference>
<dbReference type="Proteomes" id="UP000886750">
    <property type="component" value="Unassembled WGS sequence"/>
</dbReference>
<dbReference type="Pfam" id="PF09479">
    <property type="entry name" value="Flg_new"/>
    <property type="match status" value="1"/>
</dbReference>
<sequence length="312" mass="33079">MKKLLTALLSVCMCAFGAVGFAACAPDEGATLEPEVYYTVAFDPQGGSEVESQSVRSGNVAIRPDPPQREGYFLTGWYEDAAATDEWKFETDRVTSDITLYAGWERSGSAEATASLVYERYGEGYAVTGVGAETEIVIPAEYGGLPVVAIRGQYGTGAFARSDITSVTIPDSVTEIGNNSFYNCTFLTAVHIGEESALETIGRNAFSGCSSLAEMYIPAGVTSVGDSAFNNCGAANFTVAEGNAAYRSENGHLIEQTTDTLLRAGQSGIVPEDVQIIADRAFSRSVSVTELYIPSSVTQIGKFPRSVFGRAS</sequence>
<dbReference type="InterPro" id="IPR013378">
    <property type="entry name" value="InlB-like_B-rpt"/>
</dbReference>
<dbReference type="InterPro" id="IPR032675">
    <property type="entry name" value="LRR_dom_sf"/>
</dbReference>
<dbReference type="Pfam" id="PF13306">
    <property type="entry name" value="LRR_5"/>
    <property type="match status" value="2"/>
</dbReference>
<evidence type="ECO:0000313" key="4">
    <source>
        <dbReference type="Proteomes" id="UP000886750"/>
    </source>
</evidence>
<feature type="signal peptide" evidence="2">
    <location>
        <begin position="1"/>
        <end position="22"/>
    </location>
</feature>
<comment type="subcellular location">
    <subcellularLocation>
        <location evidence="1">Cell envelope</location>
    </subcellularLocation>
</comment>
<protein>
    <submittedName>
        <fullName evidence="3">Leucine-rich repeat protein</fullName>
    </submittedName>
</protein>
<reference evidence="3" key="2">
    <citation type="submission" date="2021-04" db="EMBL/GenBank/DDBJ databases">
        <authorList>
            <person name="Gilroy R."/>
        </authorList>
    </citation>
    <scope>NUCLEOTIDE SEQUENCE</scope>
    <source>
        <strain evidence="3">1345</strain>
    </source>
</reference>
<dbReference type="PROSITE" id="PS51257">
    <property type="entry name" value="PROKAR_LIPOPROTEIN"/>
    <property type="match status" value="1"/>
</dbReference>
<feature type="chain" id="PRO_5038525612" evidence="2">
    <location>
        <begin position="23"/>
        <end position="312"/>
    </location>
</feature>
<dbReference type="GO" id="GO:0030313">
    <property type="term" value="C:cell envelope"/>
    <property type="evidence" value="ECO:0007669"/>
    <property type="project" value="UniProtKB-SubCell"/>
</dbReference>
<dbReference type="SUPFAM" id="SSF52058">
    <property type="entry name" value="L domain-like"/>
    <property type="match status" value="1"/>
</dbReference>
<dbReference type="InterPro" id="IPR042229">
    <property type="entry name" value="Listeria/Bacterioides_rpt_sf"/>
</dbReference>
<dbReference type="PANTHER" id="PTHR45661:SF3">
    <property type="entry name" value="IG-LIKE DOMAIN-CONTAINING PROTEIN"/>
    <property type="match status" value="1"/>
</dbReference>
<dbReference type="AlphaFoldDB" id="A0A9D1ZU52"/>